<proteinExistence type="predicted"/>
<comment type="caution">
    <text evidence="1">The sequence shown here is derived from an EMBL/GenBank/DDBJ whole genome shotgun (WGS) entry which is preliminary data.</text>
</comment>
<reference evidence="1" key="1">
    <citation type="journal article" date="2018" name="Genome Biol.">
        <title>SKESA: strategic k-mer extension for scrupulous assemblies.</title>
        <authorList>
            <person name="Souvorov A."/>
            <person name="Agarwala R."/>
            <person name="Lipman D.J."/>
        </authorList>
    </citation>
    <scope>NUCLEOTIDE SEQUENCE</scope>
    <source>
        <strain evidence="1">MA.CK_94/00001630</strain>
    </source>
</reference>
<organism evidence="1">
    <name type="scientific">Salmonella enterica</name>
    <name type="common">Salmonella choleraesuis</name>
    <dbReference type="NCBI Taxonomy" id="28901"/>
    <lineage>
        <taxon>Bacteria</taxon>
        <taxon>Pseudomonadati</taxon>
        <taxon>Pseudomonadota</taxon>
        <taxon>Gammaproteobacteria</taxon>
        <taxon>Enterobacterales</taxon>
        <taxon>Enterobacteriaceae</taxon>
        <taxon>Salmonella</taxon>
    </lineage>
</organism>
<name>A0A759YIR7_SALER</name>
<evidence type="ECO:0000313" key="1">
    <source>
        <dbReference type="EMBL" id="HAG2283321.1"/>
    </source>
</evidence>
<dbReference type="EMBL" id="DAAXRP010000013">
    <property type="protein sequence ID" value="HAG2283321.1"/>
    <property type="molecule type" value="Genomic_DNA"/>
</dbReference>
<reference evidence="1" key="2">
    <citation type="submission" date="2020-02" db="EMBL/GenBank/DDBJ databases">
        <authorList>
            <consortium name="NCBI Pathogen Detection Project"/>
        </authorList>
    </citation>
    <scope>NUCLEOTIDE SEQUENCE</scope>
    <source>
        <strain evidence="1">MA.CK_94/00001630</strain>
    </source>
</reference>
<sequence>MKIERQNCLICGLPDVPVILLDHENIHRYICPFCKDYYATRTFVSKMSGLKFNEYLSLMITDAPDDKSLCFKHNGVDGIHIYYDDKIKS</sequence>
<accession>A0A759YIR7</accession>
<dbReference type="AlphaFoldDB" id="A0A759YIR7"/>
<protein>
    <submittedName>
        <fullName evidence="1">Uncharacterized protein</fullName>
    </submittedName>
</protein>
<gene>
    <name evidence="1" type="ORF">G8W61_003651</name>
</gene>